<feature type="region of interest" description="Disordered" evidence="1">
    <location>
        <begin position="1"/>
        <end position="57"/>
    </location>
</feature>
<dbReference type="InterPro" id="IPR001810">
    <property type="entry name" value="F-box_dom"/>
</dbReference>
<feature type="compositionally biased region" description="Basic and acidic residues" evidence="1">
    <location>
        <begin position="23"/>
        <end position="34"/>
    </location>
</feature>
<dbReference type="PANTHER" id="PTHR42085">
    <property type="entry name" value="F-BOX DOMAIN-CONTAINING PROTEIN"/>
    <property type="match status" value="1"/>
</dbReference>
<feature type="domain" description="F-box" evidence="2">
    <location>
        <begin position="67"/>
        <end position="130"/>
    </location>
</feature>
<evidence type="ECO:0000313" key="4">
    <source>
        <dbReference type="Proteomes" id="UP000651452"/>
    </source>
</evidence>
<keyword evidence="4" id="KW-1185">Reference proteome</keyword>
<feature type="compositionally biased region" description="Low complexity" evidence="1">
    <location>
        <begin position="7"/>
        <end position="18"/>
    </location>
</feature>
<evidence type="ECO:0000313" key="3">
    <source>
        <dbReference type="EMBL" id="KAF9694555.1"/>
    </source>
</evidence>
<dbReference type="OrthoDB" id="3942472at2759"/>
<dbReference type="AlphaFoldDB" id="A0A8H7MH53"/>
<name>A0A8H7MH53_9PLEO</name>
<reference evidence="3" key="2">
    <citation type="submission" date="2020-09" db="EMBL/GenBank/DDBJ databases">
        <title>Reference genome assembly for Australian Ascochyta lentis isolate Al4.</title>
        <authorList>
            <person name="Lee R.C."/>
            <person name="Farfan-Caceres L.M."/>
            <person name="Debler J.W."/>
            <person name="Williams A.H."/>
            <person name="Henares B.M."/>
        </authorList>
    </citation>
    <scope>NUCLEOTIDE SEQUENCE</scope>
    <source>
        <strain evidence="3">Al4</strain>
    </source>
</reference>
<dbReference type="PANTHER" id="PTHR42085:SF1">
    <property type="entry name" value="F-BOX DOMAIN-CONTAINING PROTEIN"/>
    <property type="match status" value="1"/>
</dbReference>
<gene>
    <name evidence="3" type="ORF">EKO04_007416</name>
</gene>
<reference evidence="3" key="1">
    <citation type="submission" date="2018-12" db="EMBL/GenBank/DDBJ databases">
        <authorList>
            <person name="Syme R.A."/>
            <person name="Farfan-Caceres L."/>
            <person name="Lichtenzveig J."/>
        </authorList>
    </citation>
    <scope>NUCLEOTIDE SEQUENCE</scope>
    <source>
        <strain evidence="3">Al4</strain>
    </source>
</reference>
<proteinExistence type="predicted"/>
<dbReference type="Proteomes" id="UP000651452">
    <property type="component" value="Unassembled WGS sequence"/>
</dbReference>
<accession>A0A8H7MH53</accession>
<dbReference type="Pfam" id="PF13013">
    <property type="entry name" value="F-box-like_2"/>
    <property type="match status" value="1"/>
</dbReference>
<organism evidence="3 4">
    <name type="scientific">Ascochyta lentis</name>
    <dbReference type="NCBI Taxonomy" id="205686"/>
    <lineage>
        <taxon>Eukaryota</taxon>
        <taxon>Fungi</taxon>
        <taxon>Dikarya</taxon>
        <taxon>Ascomycota</taxon>
        <taxon>Pezizomycotina</taxon>
        <taxon>Dothideomycetes</taxon>
        <taxon>Pleosporomycetidae</taxon>
        <taxon>Pleosporales</taxon>
        <taxon>Pleosporineae</taxon>
        <taxon>Didymellaceae</taxon>
        <taxon>Ascochyta</taxon>
    </lineage>
</organism>
<dbReference type="EMBL" id="RZGK01000013">
    <property type="protein sequence ID" value="KAF9694555.1"/>
    <property type="molecule type" value="Genomic_DNA"/>
</dbReference>
<dbReference type="InterPro" id="IPR038883">
    <property type="entry name" value="AN11006-like"/>
</dbReference>
<sequence>MAVPSFARATAASTLRASPQSTKARDTTTPERRRSTPISTGSPEVVKPLKRPSTLSRRDRESIAYNADLYYIRATNSSKPCPLASLPSELRTLIYAYVFDDFHKPVLMNYRRVRHSPSALLQICRAIRIEAAYMYYTSTAFTWIIKNLNFNPIAKWLSNLNPLHRALLSRNKNLVIEIAGELQKSYTYPPKDFLLDDTIQNHWKACQPFGNLYAVKNDRTRINFMLFCRLASWLKLCLQPVYAKIKWKYAFDMPQDNYSKRELNRSLGQHERDSQIFLQYQLQRLWTRNRCERRIKQPVLDIADAFIDAYAKMENSGPSAYPFDDMVNRLDAQRKLVEIW</sequence>
<protein>
    <recommendedName>
        <fullName evidence="2">F-box domain-containing protein</fullName>
    </recommendedName>
</protein>
<evidence type="ECO:0000259" key="2">
    <source>
        <dbReference type="Pfam" id="PF13013"/>
    </source>
</evidence>
<evidence type="ECO:0000256" key="1">
    <source>
        <dbReference type="SAM" id="MobiDB-lite"/>
    </source>
</evidence>
<comment type="caution">
    <text evidence="3">The sequence shown here is derived from an EMBL/GenBank/DDBJ whole genome shotgun (WGS) entry which is preliminary data.</text>
</comment>